<evidence type="ECO:0000313" key="2">
    <source>
        <dbReference type="EMBL" id="SKM29262.1"/>
    </source>
</evidence>
<gene>
    <name evidence="2" type="ORF">SAMEA2259716_03388</name>
</gene>
<dbReference type="AlphaFoldDB" id="A0A1U0ZSH0"/>
<proteinExistence type="predicted"/>
<protein>
    <submittedName>
        <fullName evidence="2">Uncharacterized protein</fullName>
    </submittedName>
</protein>
<dbReference type="EMBL" id="FVGW01000006">
    <property type="protein sequence ID" value="SKM29262.1"/>
    <property type="molecule type" value="Genomic_DNA"/>
</dbReference>
<evidence type="ECO:0000256" key="1">
    <source>
        <dbReference type="SAM" id="MobiDB-lite"/>
    </source>
</evidence>
<organism evidence="2 3">
    <name type="scientific">Mycobacteroides abscessus subsp. massiliense</name>
    <dbReference type="NCBI Taxonomy" id="1962118"/>
    <lineage>
        <taxon>Bacteria</taxon>
        <taxon>Bacillati</taxon>
        <taxon>Actinomycetota</taxon>
        <taxon>Actinomycetes</taxon>
        <taxon>Mycobacteriales</taxon>
        <taxon>Mycobacteriaceae</taxon>
        <taxon>Mycobacteroides</taxon>
        <taxon>Mycobacteroides abscessus</taxon>
    </lineage>
</organism>
<reference evidence="2 3" key="1">
    <citation type="submission" date="2016-11" db="EMBL/GenBank/DDBJ databases">
        <authorList>
            <consortium name="Pathogen Informatics"/>
        </authorList>
    </citation>
    <scope>NUCLEOTIDE SEQUENCE [LARGE SCALE GENOMIC DNA]</scope>
    <source>
        <strain evidence="2 3">911</strain>
    </source>
</reference>
<feature type="region of interest" description="Disordered" evidence="1">
    <location>
        <begin position="101"/>
        <end position="121"/>
    </location>
</feature>
<accession>A0A1U0ZSH0</accession>
<feature type="compositionally biased region" description="Acidic residues" evidence="1">
    <location>
        <begin position="112"/>
        <end position="121"/>
    </location>
</feature>
<name>A0A1U0ZSH0_9MYCO</name>
<sequence>MAQGFSFLMATRKRALPVKTAGQRLVEELSAEGDPFSLRFLIEQAGQAADFLERLSALLNGDREAWLSVKIGAKTVEVVVNNVLVQHRQQADQLRKLLGEIHRQRGATAPGDPDDDPTQGL</sequence>
<evidence type="ECO:0000313" key="3">
    <source>
        <dbReference type="Proteomes" id="UP000190074"/>
    </source>
</evidence>
<dbReference type="Proteomes" id="UP000190074">
    <property type="component" value="Unassembled WGS sequence"/>
</dbReference>